<accession>A0A4R2KP86</accession>
<dbReference type="EMBL" id="SLWX01000020">
    <property type="protein sequence ID" value="TCO71878.1"/>
    <property type="molecule type" value="Genomic_DNA"/>
</dbReference>
<dbReference type="PANTHER" id="PTHR36302">
    <property type="entry name" value="BLR7088 PROTEIN"/>
    <property type="match status" value="1"/>
</dbReference>
<protein>
    <recommendedName>
        <fullName evidence="4">Copper(I)-binding protein</fullName>
    </recommendedName>
</protein>
<keyword evidence="3" id="KW-1185">Reference proteome</keyword>
<keyword evidence="1" id="KW-0732">Signal</keyword>
<dbReference type="Pfam" id="PF04314">
    <property type="entry name" value="PCuAC"/>
    <property type="match status" value="1"/>
</dbReference>
<sequence>MTANRALAAAAILLWSGVASSDAIISGAWVRAMPTAQSMTAGYLTLENDGDRPITVIGASSDASPRVEIHTTVRREGMQRMQQVETLEVAPGERVELAPGGYHLMLRDMPRMPAAGDHVELCLELDRTGPACVTAVVSRDGPATATRHHH</sequence>
<evidence type="ECO:0000313" key="3">
    <source>
        <dbReference type="Proteomes" id="UP000294980"/>
    </source>
</evidence>
<dbReference type="OrthoDB" id="9796962at2"/>
<dbReference type="InterPro" id="IPR036182">
    <property type="entry name" value="PCuAC_sf"/>
</dbReference>
<dbReference type="PANTHER" id="PTHR36302:SF1">
    <property type="entry name" value="COPPER CHAPERONE PCU(A)C"/>
    <property type="match status" value="1"/>
</dbReference>
<feature type="signal peptide" evidence="1">
    <location>
        <begin position="1"/>
        <end position="21"/>
    </location>
</feature>
<name>A0A4R2KP86_9GAMM</name>
<dbReference type="InterPro" id="IPR007410">
    <property type="entry name" value="LpqE-like"/>
</dbReference>
<dbReference type="RefSeq" id="WP_117319437.1">
    <property type="nucleotide sequence ID" value="NZ_QQSW01000026.1"/>
</dbReference>
<feature type="chain" id="PRO_5020604906" description="Copper(I)-binding protein" evidence="1">
    <location>
        <begin position="22"/>
        <end position="150"/>
    </location>
</feature>
<proteinExistence type="predicted"/>
<dbReference type="Proteomes" id="UP000294980">
    <property type="component" value="Unassembled WGS sequence"/>
</dbReference>
<comment type="caution">
    <text evidence="2">The sequence shown here is derived from an EMBL/GenBank/DDBJ whole genome shotgun (WGS) entry which is preliminary data.</text>
</comment>
<reference evidence="2 3" key="1">
    <citation type="submission" date="2019-03" db="EMBL/GenBank/DDBJ databases">
        <title>Genomic Encyclopedia of Type Strains, Phase IV (KMG-IV): sequencing the most valuable type-strain genomes for metagenomic binning, comparative biology and taxonomic classification.</title>
        <authorList>
            <person name="Goeker M."/>
        </authorList>
    </citation>
    <scope>NUCLEOTIDE SEQUENCE [LARGE SCALE GENOMIC DNA]</scope>
    <source>
        <strain evidence="2 3">DSM 23344</strain>
    </source>
</reference>
<evidence type="ECO:0000256" key="1">
    <source>
        <dbReference type="SAM" id="SignalP"/>
    </source>
</evidence>
<gene>
    <name evidence="2" type="ORF">EV688_12032</name>
</gene>
<evidence type="ECO:0000313" key="2">
    <source>
        <dbReference type="EMBL" id="TCO71878.1"/>
    </source>
</evidence>
<dbReference type="SUPFAM" id="SSF110087">
    <property type="entry name" value="DR1885-like metal-binding protein"/>
    <property type="match status" value="1"/>
</dbReference>
<evidence type="ECO:0008006" key="4">
    <source>
        <dbReference type="Google" id="ProtNLM"/>
    </source>
</evidence>
<dbReference type="Gene3D" id="2.60.40.1890">
    <property type="entry name" value="PCu(A)C copper chaperone"/>
    <property type="match status" value="1"/>
</dbReference>
<organism evidence="2 3">
    <name type="scientific">Chromatocurvus halotolerans</name>
    <dbReference type="NCBI Taxonomy" id="1132028"/>
    <lineage>
        <taxon>Bacteria</taxon>
        <taxon>Pseudomonadati</taxon>
        <taxon>Pseudomonadota</taxon>
        <taxon>Gammaproteobacteria</taxon>
        <taxon>Cellvibrionales</taxon>
        <taxon>Halieaceae</taxon>
        <taxon>Chromatocurvus</taxon>
    </lineage>
</organism>
<dbReference type="InterPro" id="IPR058248">
    <property type="entry name" value="Lxx211020-like"/>
</dbReference>
<dbReference type="AlphaFoldDB" id="A0A4R2KP86"/>